<dbReference type="AlphaFoldDB" id="A0A1B2I8S2"/>
<dbReference type="Proteomes" id="UP000093044">
    <property type="component" value="Chromosome"/>
</dbReference>
<dbReference type="EMBL" id="CP016757">
    <property type="protein sequence ID" value="ANZ46394.1"/>
    <property type="molecule type" value="Genomic_DNA"/>
</dbReference>
<keyword evidence="2" id="KW-0805">Transcription regulation</keyword>
<dbReference type="Pfam" id="PF00126">
    <property type="entry name" value="HTH_1"/>
    <property type="match status" value="1"/>
</dbReference>
<dbReference type="GeneID" id="83059266"/>
<dbReference type="SUPFAM" id="SSF46785">
    <property type="entry name" value="Winged helix' DNA-binding domain"/>
    <property type="match status" value="1"/>
</dbReference>
<evidence type="ECO:0000313" key="6">
    <source>
        <dbReference type="EMBL" id="ANZ46394.1"/>
    </source>
</evidence>
<feature type="domain" description="HTH lysR-type" evidence="5">
    <location>
        <begin position="1"/>
        <end position="58"/>
    </location>
</feature>
<dbReference type="InterPro" id="IPR036388">
    <property type="entry name" value="WH-like_DNA-bd_sf"/>
</dbReference>
<dbReference type="PANTHER" id="PTHR30126:SF5">
    <property type="entry name" value="HTH-TYPE TRANSCRIPTIONAL ACTIVATOR CMPR"/>
    <property type="match status" value="1"/>
</dbReference>
<keyword evidence="7" id="KW-1185">Reference proteome</keyword>
<dbReference type="PANTHER" id="PTHR30126">
    <property type="entry name" value="HTH-TYPE TRANSCRIPTIONAL REGULATOR"/>
    <property type="match status" value="1"/>
</dbReference>
<protein>
    <submittedName>
        <fullName evidence="6">LysR family transcriptional regulator</fullName>
    </submittedName>
</protein>
<dbReference type="KEGG" id="cpor:BED41_15570"/>
<dbReference type="FunFam" id="1.10.10.10:FF:000001">
    <property type="entry name" value="LysR family transcriptional regulator"/>
    <property type="match status" value="1"/>
</dbReference>
<dbReference type="RefSeq" id="WP_066748454.1">
    <property type="nucleotide sequence ID" value="NZ_CP016757.1"/>
</dbReference>
<dbReference type="OrthoDB" id="3586at2"/>
<gene>
    <name evidence="6" type="ORF">BED41_15570</name>
</gene>
<accession>A0A1B2I8S2</accession>
<dbReference type="InterPro" id="IPR000847">
    <property type="entry name" value="LysR_HTH_N"/>
</dbReference>
<comment type="similarity">
    <text evidence="1">Belongs to the LysR transcriptional regulatory family.</text>
</comment>
<evidence type="ECO:0000256" key="2">
    <source>
        <dbReference type="ARBA" id="ARBA00023015"/>
    </source>
</evidence>
<organism evidence="6 7">
    <name type="scientific">Cloacibacillus porcorum</name>
    <dbReference type="NCBI Taxonomy" id="1197717"/>
    <lineage>
        <taxon>Bacteria</taxon>
        <taxon>Thermotogati</taxon>
        <taxon>Synergistota</taxon>
        <taxon>Synergistia</taxon>
        <taxon>Synergistales</taxon>
        <taxon>Synergistaceae</taxon>
        <taxon>Cloacibacillus</taxon>
    </lineage>
</organism>
<name>A0A1B2I8S2_9BACT</name>
<dbReference type="InterPro" id="IPR036390">
    <property type="entry name" value="WH_DNA-bd_sf"/>
</dbReference>
<dbReference type="Gene3D" id="3.40.190.290">
    <property type="match status" value="1"/>
</dbReference>
<keyword evidence="4" id="KW-0804">Transcription</keyword>
<proteinExistence type="inferred from homology"/>
<evidence type="ECO:0000256" key="3">
    <source>
        <dbReference type="ARBA" id="ARBA00023125"/>
    </source>
</evidence>
<dbReference type="Pfam" id="PF03466">
    <property type="entry name" value="LysR_substrate"/>
    <property type="match status" value="1"/>
</dbReference>
<dbReference type="InterPro" id="IPR005119">
    <property type="entry name" value="LysR_subst-bd"/>
</dbReference>
<dbReference type="STRING" id="1197717.BED41_15570"/>
<dbReference type="PROSITE" id="PS50931">
    <property type="entry name" value="HTH_LYSR"/>
    <property type="match status" value="1"/>
</dbReference>
<evidence type="ECO:0000256" key="4">
    <source>
        <dbReference type="ARBA" id="ARBA00023163"/>
    </source>
</evidence>
<dbReference type="GO" id="GO:0003700">
    <property type="term" value="F:DNA-binding transcription factor activity"/>
    <property type="evidence" value="ECO:0007669"/>
    <property type="project" value="InterPro"/>
</dbReference>
<keyword evidence="3" id="KW-0238">DNA-binding</keyword>
<dbReference type="SUPFAM" id="SSF53850">
    <property type="entry name" value="Periplasmic binding protein-like II"/>
    <property type="match status" value="1"/>
</dbReference>
<reference evidence="6" key="1">
    <citation type="submission" date="2016-08" db="EMBL/GenBank/DDBJ databases">
        <title>Complete genome of Cloacibacillus porcorum.</title>
        <authorList>
            <person name="Looft T."/>
            <person name="Bayles D.O."/>
            <person name="Alt D.P."/>
        </authorList>
    </citation>
    <scope>NUCLEOTIDE SEQUENCE [LARGE SCALE GENOMIC DNA]</scope>
    <source>
        <strain evidence="6">CL-84</strain>
    </source>
</reference>
<sequence length="291" mass="33484">MELKYLRTFKTIIDEGSFQNAAERLNFSQSTVTFQIQQLEQSLSVKLFERIGRKMAVTQAGKEILPHIDAILDEVASIERYGKDVRDLGGELTVSMPETLLTYKSQRALKRFREEVPRVRLSLQMHNCFVIRDQILSGAVDCGFHYDVGGYNNSIHSEKIAEYEIALVCSPELRERDFITKHRRKDVSLITAERDNVYYIMCSRYLSERDIVLNGVLELGSVEAIKRSVASNIGIAALPRFTVEDELAKGELHEIETKMRDRRISVLCAFHKNKWMSPAMERFILLMKDTL</sequence>
<evidence type="ECO:0000256" key="1">
    <source>
        <dbReference type="ARBA" id="ARBA00009437"/>
    </source>
</evidence>
<dbReference type="Gene3D" id="1.10.10.10">
    <property type="entry name" value="Winged helix-like DNA-binding domain superfamily/Winged helix DNA-binding domain"/>
    <property type="match status" value="1"/>
</dbReference>
<evidence type="ECO:0000259" key="5">
    <source>
        <dbReference type="PROSITE" id="PS50931"/>
    </source>
</evidence>
<evidence type="ECO:0000313" key="7">
    <source>
        <dbReference type="Proteomes" id="UP000093044"/>
    </source>
</evidence>
<dbReference type="PRINTS" id="PR00039">
    <property type="entry name" value="HTHLYSR"/>
</dbReference>
<dbReference type="GO" id="GO:0000976">
    <property type="term" value="F:transcription cis-regulatory region binding"/>
    <property type="evidence" value="ECO:0007669"/>
    <property type="project" value="TreeGrafter"/>
</dbReference>